<dbReference type="Gene3D" id="2.30.30.100">
    <property type="match status" value="2"/>
</dbReference>
<evidence type="ECO:0000313" key="2">
    <source>
        <dbReference type="EMBL" id="EYF00535.1"/>
    </source>
</evidence>
<evidence type="ECO:0000313" key="3">
    <source>
        <dbReference type="Proteomes" id="UP000019678"/>
    </source>
</evidence>
<keyword evidence="3" id="KW-1185">Reference proteome</keyword>
<dbReference type="AlphaFoldDB" id="A0A017SVD7"/>
<organism evidence="2 3">
    <name type="scientific">Chondromyces apiculatus DSM 436</name>
    <dbReference type="NCBI Taxonomy" id="1192034"/>
    <lineage>
        <taxon>Bacteria</taxon>
        <taxon>Pseudomonadati</taxon>
        <taxon>Myxococcota</taxon>
        <taxon>Polyangia</taxon>
        <taxon>Polyangiales</taxon>
        <taxon>Polyangiaceae</taxon>
        <taxon>Chondromyces</taxon>
    </lineage>
</organism>
<dbReference type="InterPro" id="IPR013517">
    <property type="entry name" value="FG-GAP"/>
</dbReference>
<evidence type="ECO:0000256" key="1">
    <source>
        <dbReference type="ARBA" id="ARBA00022729"/>
    </source>
</evidence>
<dbReference type="Gene3D" id="2.130.10.130">
    <property type="entry name" value="Integrin alpha, N-terminal"/>
    <property type="match status" value="1"/>
</dbReference>
<evidence type="ECO:0008006" key="4">
    <source>
        <dbReference type="Google" id="ProtNLM"/>
    </source>
</evidence>
<accession>A0A017SVD7</accession>
<keyword evidence="1" id="KW-0732">Signal</keyword>
<dbReference type="EMBL" id="ASRX01000107">
    <property type="protein sequence ID" value="EYF00535.1"/>
    <property type="molecule type" value="Genomic_DNA"/>
</dbReference>
<proteinExistence type="predicted"/>
<dbReference type="Proteomes" id="UP000019678">
    <property type="component" value="Unassembled WGS sequence"/>
</dbReference>
<dbReference type="PANTHER" id="PTHR46580">
    <property type="entry name" value="SENSOR KINASE-RELATED"/>
    <property type="match status" value="1"/>
</dbReference>
<sequence>MLLVSSAVVLTGCLFSRIDVPLPAPASGSQSMAVGDLDGDGVLDLVVTHNPAGPSELRPSVSALLSDGDGDFTTRSTSFGDRTARRVLLGDVDEDGAEDLVILGRDADGLGPLTLHLGQGDGSFTHHADLGLVSPGGIATGDVDGDGHLDLVVSDADANRLLFFFGEGDGTFAPAQHHDGLWGHDLALDDLDGDGDLDVLVLKSQVHVLRNARGSFHQIATVQVAANARVFKLFDLDADGARDLVVVDTAGNAVDVHRGLGGGTFAAPQHYPVGQGPEDVTAADIDRDGRIDLLTANQAANTVTVLRGALGSIFTPERTLRVGVQPARILTADVTGDGKRDIVTANRSGSLTILAGSK</sequence>
<dbReference type="eggNOG" id="COG2706">
    <property type="taxonomic scope" value="Bacteria"/>
</dbReference>
<reference evidence="2 3" key="1">
    <citation type="submission" date="2013-05" db="EMBL/GenBank/DDBJ databases">
        <title>Genome assembly of Chondromyces apiculatus DSM 436.</title>
        <authorList>
            <person name="Sharma G."/>
            <person name="Khatri I."/>
            <person name="Kaur C."/>
            <person name="Mayilraj S."/>
            <person name="Subramanian S."/>
        </authorList>
    </citation>
    <scope>NUCLEOTIDE SEQUENCE [LARGE SCALE GENOMIC DNA]</scope>
    <source>
        <strain evidence="2 3">DSM 436</strain>
    </source>
</reference>
<name>A0A017SVD7_9BACT</name>
<dbReference type="InterPro" id="IPR028994">
    <property type="entry name" value="Integrin_alpha_N"/>
</dbReference>
<comment type="caution">
    <text evidence="2">The sequence shown here is derived from an EMBL/GenBank/DDBJ whole genome shotgun (WGS) entry which is preliminary data.</text>
</comment>
<dbReference type="Pfam" id="PF01839">
    <property type="entry name" value="FG-GAP"/>
    <property type="match status" value="1"/>
</dbReference>
<protein>
    <recommendedName>
        <fullName evidence="4">VCBS repeat-containing protein</fullName>
    </recommendedName>
</protein>
<dbReference type="SUPFAM" id="SSF69318">
    <property type="entry name" value="Integrin alpha N-terminal domain"/>
    <property type="match status" value="1"/>
</dbReference>
<dbReference type="Pfam" id="PF13517">
    <property type="entry name" value="FG-GAP_3"/>
    <property type="match status" value="2"/>
</dbReference>
<gene>
    <name evidence="2" type="ORF">CAP_0517</name>
</gene>